<dbReference type="Gene3D" id="3.90.550.10">
    <property type="entry name" value="Spore Coat Polysaccharide Biosynthesis Protein SpsA, Chain A"/>
    <property type="match status" value="1"/>
</dbReference>
<reference evidence="2" key="1">
    <citation type="journal article" date="2020" name="Nature">
        <title>Giant virus diversity and host interactions through global metagenomics.</title>
        <authorList>
            <person name="Schulz F."/>
            <person name="Roux S."/>
            <person name="Paez-Espino D."/>
            <person name="Jungbluth S."/>
            <person name="Walsh D.A."/>
            <person name="Denef V.J."/>
            <person name="McMahon K.D."/>
            <person name="Konstantinidis K.T."/>
            <person name="Eloe-Fadrosh E.A."/>
            <person name="Kyrpides N.C."/>
            <person name="Woyke T."/>
        </authorList>
    </citation>
    <scope>NUCLEOTIDE SEQUENCE</scope>
    <source>
        <strain evidence="2">GVMAG-M-3300025860-25</strain>
    </source>
</reference>
<evidence type="ECO:0000313" key="2">
    <source>
        <dbReference type="EMBL" id="QHU01075.1"/>
    </source>
</evidence>
<accession>A0A6C0J5S3</accession>
<dbReference type="PANTHER" id="PTHR22916">
    <property type="entry name" value="GLYCOSYLTRANSFERASE"/>
    <property type="match status" value="1"/>
</dbReference>
<dbReference type="Pfam" id="PF00535">
    <property type="entry name" value="Glycos_transf_2"/>
    <property type="match status" value="1"/>
</dbReference>
<dbReference type="EMBL" id="MN740335">
    <property type="protein sequence ID" value="QHU01075.1"/>
    <property type="molecule type" value="Genomic_DNA"/>
</dbReference>
<evidence type="ECO:0000259" key="1">
    <source>
        <dbReference type="Pfam" id="PF00535"/>
    </source>
</evidence>
<protein>
    <recommendedName>
        <fullName evidence="1">Glycosyltransferase 2-like domain-containing protein</fullName>
    </recommendedName>
</protein>
<dbReference type="AlphaFoldDB" id="A0A6C0J5S3"/>
<dbReference type="SUPFAM" id="SSF53448">
    <property type="entry name" value="Nucleotide-diphospho-sugar transferases"/>
    <property type="match status" value="1"/>
</dbReference>
<sequence length="289" mass="34297">MWKIILVIIIIFLIIKTCKYRSNYKNIENFNTNNKIIFSIIIPLYNNEIYINNTIMSIINQSFKNFEIIVIDDKSSDNSYKKVKNLQKKYKNIRLFKNDKNLGTYKSLNKGIILSNGKYITCLGSDDIFDKNRLFEDYKGLQKKTIVISGYTRKDELTNKLYGRFKYGESMISFNKLIIKDIGFYLNCRFGGDTEFLDRIKIIYGNNGIYKINKILYYAIIKKNKKNLTIIHNSNTRKKFRRYYQNLHKNYNTNITQNVNNNIKKDLTEILISEDDHNKNLDILKIKII</sequence>
<name>A0A6C0J5S3_9ZZZZ</name>
<dbReference type="InterPro" id="IPR029044">
    <property type="entry name" value="Nucleotide-diphossugar_trans"/>
</dbReference>
<proteinExistence type="predicted"/>
<dbReference type="InterPro" id="IPR001173">
    <property type="entry name" value="Glyco_trans_2-like"/>
</dbReference>
<dbReference type="PANTHER" id="PTHR22916:SF3">
    <property type="entry name" value="UDP-GLCNAC:BETAGAL BETA-1,3-N-ACETYLGLUCOSAMINYLTRANSFERASE-LIKE PROTEIN 1"/>
    <property type="match status" value="1"/>
</dbReference>
<feature type="domain" description="Glycosyltransferase 2-like" evidence="1">
    <location>
        <begin position="39"/>
        <end position="160"/>
    </location>
</feature>
<dbReference type="CDD" id="cd00761">
    <property type="entry name" value="Glyco_tranf_GTA_type"/>
    <property type="match status" value="1"/>
</dbReference>
<dbReference type="GO" id="GO:0016758">
    <property type="term" value="F:hexosyltransferase activity"/>
    <property type="evidence" value="ECO:0007669"/>
    <property type="project" value="UniProtKB-ARBA"/>
</dbReference>
<organism evidence="2">
    <name type="scientific">viral metagenome</name>
    <dbReference type="NCBI Taxonomy" id="1070528"/>
    <lineage>
        <taxon>unclassified sequences</taxon>
        <taxon>metagenomes</taxon>
        <taxon>organismal metagenomes</taxon>
    </lineage>
</organism>